<dbReference type="InterPro" id="IPR038721">
    <property type="entry name" value="IS701-like_DDE_dom"/>
</dbReference>
<dbReference type="SUPFAM" id="SSF53098">
    <property type="entry name" value="Ribonuclease H-like"/>
    <property type="match status" value="1"/>
</dbReference>
<dbReference type="Proteomes" id="UP000054011">
    <property type="component" value="Unassembled WGS sequence"/>
</dbReference>
<proteinExistence type="predicted"/>
<dbReference type="InterPro" id="IPR012337">
    <property type="entry name" value="RNaseH-like_sf"/>
</dbReference>
<dbReference type="STRING" id="936756.ATE80_24350"/>
<feature type="domain" description="Transposase IS701-like DDE" evidence="1">
    <location>
        <begin position="29"/>
        <end position="242"/>
    </location>
</feature>
<dbReference type="Pfam" id="PF13546">
    <property type="entry name" value="DDE_5"/>
    <property type="match status" value="1"/>
</dbReference>
<dbReference type="PANTHER" id="PTHR33627">
    <property type="entry name" value="TRANSPOSASE"/>
    <property type="match status" value="1"/>
</dbReference>
<dbReference type="PANTHER" id="PTHR33627:SF1">
    <property type="entry name" value="TRANSPOSASE"/>
    <property type="match status" value="1"/>
</dbReference>
<reference evidence="2 3" key="1">
    <citation type="submission" date="2015-11" db="EMBL/GenBank/DDBJ databases">
        <title>Genome-wide analysis reveals the secondary metabolome in Streptomyces kanasensis ZX01.</title>
        <authorList>
            <person name="Zhang G."/>
            <person name="Han L."/>
            <person name="Feng J."/>
            <person name="Zhang X."/>
        </authorList>
    </citation>
    <scope>NUCLEOTIDE SEQUENCE [LARGE SCALE GENOMIC DNA]</scope>
    <source>
        <strain evidence="2 3">ZX01</strain>
    </source>
</reference>
<evidence type="ECO:0000313" key="3">
    <source>
        <dbReference type="Proteomes" id="UP000054011"/>
    </source>
</evidence>
<evidence type="ECO:0000259" key="1">
    <source>
        <dbReference type="Pfam" id="PF13546"/>
    </source>
</evidence>
<dbReference type="InterPro" id="IPR039365">
    <property type="entry name" value="IS701-like"/>
</dbReference>
<dbReference type="EMBL" id="LNSV01000082">
    <property type="protein sequence ID" value="KUH36321.1"/>
    <property type="molecule type" value="Genomic_DNA"/>
</dbReference>
<comment type="caution">
    <text evidence="2">The sequence shown here is derived from an EMBL/GenBank/DDBJ whole genome shotgun (WGS) entry which is preliminary data.</text>
</comment>
<dbReference type="AlphaFoldDB" id="A0A117IUP5"/>
<gene>
    <name evidence="2" type="ORF">ATE80_24350</name>
</gene>
<evidence type="ECO:0000313" key="2">
    <source>
        <dbReference type="EMBL" id="KUH36321.1"/>
    </source>
</evidence>
<name>A0A117IUP5_9ACTN</name>
<keyword evidence="3" id="KW-1185">Reference proteome</keyword>
<accession>A0A117IUP5</accession>
<dbReference type="NCBIfam" id="NF033540">
    <property type="entry name" value="transpos_IS701"/>
    <property type="match status" value="1"/>
</dbReference>
<protein>
    <submittedName>
        <fullName evidence="2">Transposase</fullName>
    </submittedName>
</protein>
<sequence>MAAGHSIDPARWRGAFEALTDRIAGRFARVEPRRRAGRLVLGLLADLPRKNCWTIAEWAGDATPHGLQHLLSRASWDADTVRDDVRDYVAEHLRDDAAVLVVDETGDVKKGTHTVGVQRQYTGTAGRIENSQVAVYLVYAGSRGHAAVDRELYVPRSWTTDPDRCQAAGIPEERAFATKPELAAMMIERFLDAGHHAAWAAGDEVYGGNPKLRAVLETRGMGYVLAVACSAEVTTQAGKFRADALAGKLPKRAWQKLSAGAGAKGHRFYDWAVIDTVDPGPGHRQLLIRRNRATGELAYYRCYSPGAVPLTTLVRIAGSRWRVEETFQSGKGLAGLDEHQVRRFVSWTRWVTLAMLAHAFLAVVRADEHDRAADPADLIPLSCNEVQRLFIAIVVHSVHNTAHRLAWSNWRRRHQARSQTSHYRRQAATQT</sequence>
<organism evidence="2 3">
    <name type="scientific">Streptomyces kanasensis</name>
    <dbReference type="NCBI Taxonomy" id="936756"/>
    <lineage>
        <taxon>Bacteria</taxon>
        <taxon>Bacillati</taxon>
        <taxon>Actinomycetota</taxon>
        <taxon>Actinomycetes</taxon>
        <taxon>Kitasatosporales</taxon>
        <taxon>Streptomycetaceae</taxon>
        <taxon>Streptomyces</taxon>
    </lineage>
</organism>